<dbReference type="EMBL" id="BLAL01000231">
    <property type="protein sequence ID" value="GES94215.1"/>
    <property type="molecule type" value="Genomic_DNA"/>
</dbReference>
<dbReference type="EMBL" id="BEXD01001302">
    <property type="protein sequence ID" value="GBB93429.1"/>
    <property type="molecule type" value="Genomic_DNA"/>
</dbReference>
<sequence>MISNFISSNNIRFVLLRNPENIKIKESTFSGTTKNAFTNETIFNIEFKSDFDPKSSDNPYSSFSDAIMATYFWIGGNWVQTNDFDFWAVDVFTLIAKTKGRQTLLRRRANHIADYEALFHIHLWNMDPEPKHIYYFGQSRTLEEWYKTRNDQGAIYR</sequence>
<dbReference type="AlphaFoldDB" id="A0A2Z6R6F1"/>
<organism evidence="1 3">
    <name type="scientific">Rhizophagus clarus</name>
    <dbReference type="NCBI Taxonomy" id="94130"/>
    <lineage>
        <taxon>Eukaryota</taxon>
        <taxon>Fungi</taxon>
        <taxon>Fungi incertae sedis</taxon>
        <taxon>Mucoromycota</taxon>
        <taxon>Glomeromycotina</taxon>
        <taxon>Glomeromycetes</taxon>
        <taxon>Glomerales</taxon>
        <taxon>Glomeraceae</taxon>
        <taxon>Rhizophagus</taxon>
    </lineage>
</organism>
<protein>
    <submittedName>
        <fullName evidence="1">Uncharacterized protein</fullName>
    </submittedName>
</protein>
<dbReference type="OrthoDB" id="2433899at2759"/>
<evidence type="ECO:0000313" key="2">
    <source>
        <dbReference type="EMBL" id="GES94215.1"/>
    </source>
</evidence>
<dbReference type="Proteomes" id="UP000615446">
    <property type="component" value="Unassembled WGS sequence"/>
</dbReference>
<accession>A0A2Z6R6F1</accession>
<proteinExistence type="predicted"/>
<reference evidence="2" key="2">
    <citation type="submission" date="2019-10" db="EMBL/GenBank/DDBJ databases">
        <title>Conservation and host-specific expression of non-tandemly repeated heterogenous ribosome RNA gene in arbuscular mycorrhizal fungi.</title>
        <authorList>
            <person name="Maeda T."/>
            <person name="Kobayashi Y."/>
            <person name="Nakagawa T."/>
            <person name="Ezawa T."/>
            <person name="Yamaguchi K."/>
            <person name="Bino T."/>
            <person name="Nishimoto Y."/>
            <person name="Shigenobu S."/>
            <person name="Kawaguchi M."/>
        </authorList>
    </citation>
    <scope>NUCLEOTIDE SEQUENCE</scope>
    <source>
        <strain evidence="2">HR1</strain>
    </source>
</reference>
<keyword evidence="3" id="KW-1185">Reference proteome</keyword>
<gene>
    <name evidence="2" type="ORF">RCL2_002096200</name>
    <name evidence="1" type="ORF">RclHR1_02170010</name>
</gene>
<evidence type="ECO:0000313" key="3">
    <source>
        <dbReference type="Proteomes" id="UP000247702"/>
    </source>
</evidence>
<evidence type="ECO:0000313" key="1">
    <source>
        <dbReference type="EMBL" id="GBB93429.1"/>
    </source>
</evidence>
<reference evidence="1 3" key="1">
    <citation type="submission" date="2017-11" db="EMBL/GenBank/DDBJ databases">
        <title>The genome of Rhizophagus clarus HR1 reveals common genetic basis of auxotrophy among arbuscular mycorrhizal fungi.</title>
        <authorList>
            <person name="Kobayashi Y."/>
        </authorList>
    </citation>
    <scope>NUCLEOTIDE SEQUENCE [LARGE SCALE GENOMIC DNA]</scope>
    <source>
        <strain evidence="1 3">HR1</strain>
    </source>
</reference>
<comment type="caution">
    <text evidence="1">The sequence shown here is derived from an EMBL/GenBank/DDBJ whole genome shotgun (WGS) entry which is preliminary data.</text>
</comment>
<name>A0A2Z6R6F1_9GLOM</name>
<dbReference type="Proteomes" id="UP000247702">
    <property type="component" value="Unassembled WGS sequence"/>
</dbReference>